<dbReference type="SMART" id="SM00530">
    <property type="entry name" value="HTH_XRE"/>
    <property type="match status" value="1"/>
</dbReference>
<gene>
    <name evidence="2" type="ORF">FD31_GL000373</name>
</gene>
<proteinExistence type="predicted"/>
<dbReference type="InterPro" id="IPR010982">
    <property type="entry name" value="Lambda_DNA-bd_dom_sf"/>
</dbReference>
<dbReference type="Pfam" id="PF01381">
    <property type="entry name" value="HTH_3"/>
    <property type="match status" value="1"/>
</dbReference>
<name>A0A0R1WHA5_9LACO</name>
<dbReference type="Proteomes" id="UP000051302">
    <property type="component" value="Unassembled WGS sequence"/>
</dbReference>
<dbReference type="GO" id="GO:0003677">
    <property type="term" value="F:DNA binding"/>
    <property type="evidence" value="ECO:0007669"/>
    <property type="project" value="InterPro"/>
</dbReference>
<evidence type="ECO:0000313" key="3">
    <source>
        <dbReference type="Proteomes" id="UP000051302"/>
    </source>
</evidence>
<accession>A0A0R1WHA5</accession>
<dbReference type="Gene3D" id="1.10.260.40">
    <property type="entry name" value="lambda repressor-like DNA-binding domains"/>
    <property type="match status" value="1"/>
</dbReference>
<protein>
    <recommendedName>
        <fullName evidence="1">HTH cro/C1-type domain-containing protein</fullName>
    </recommendedName>
</protein>
<dbReference type="SUPFAM" id="SSF47413">
    <property type="entry name" value="lambda repressor-like DNA-binding domains"/>
    <property type="match status" value="1"/>
</dbReference>
<dbReference type="PATRIC" id="fig|1423774.3.peg.385"/>
<comment type="caution">
    <text evidence="2">The sequence shown here is derived from an EMBL/GenBank/DDBJ whole genome shotgun (WGS) entry which is preliminary data.</text>
</comment>
<dbReference type="CDD" id="cd00093">
    <property type="entry name" value="HTH_XRE"/>
    <property type="match status" value="1"/>
</dbReference>
<sequence>MNQLKKFRLSLGETQRESAEKLGISISKYQKAEQGIQGVSDKLKVKMANHFKTTVEILFFENYITYSDNKNESVSTS</sequence>
<evidence type="ECO:0000259" key="1">
    <source>
        <dbReference type="PROSITE" id="PS50943"/>
    </source>
</evidence>
<dbReference type="PROSITE" id="PS50943">
    <property type="entry name" value="HTH_CROC1"/>
    <property type="match status" value="1"/>
</dbReference>
<reference evidence="2 3" key="1">
    <citation type="journal article" date="2015" name="Genome Announc.">
        <title>Expanding the biotechnology potential of lactobacilli through comparative genomics of 213 strains and associated genera.</title>
        <authorList>
            <person name="Sun Z."/>
            <person name="Harris H.M."/>
            <person name="McCann A."/>
            <person name="Guo C."/>
            <person name="Argimon S."/>
            <person name="Zhang W."/>
            <person name="Yang X."/>
            <person name="Jeffery I.B."/>
            <person name="Cooney J.C."/>
            <person name="Kagawa T.F."/>
            <person name="Liu W."/>
            <person name="Song Y."/>
            <person name="Salvetti E."/>
            <person name="Wrobel A."/>
            <person name="Rasinkangas P."/>
            <person name="Parkhill J."/>
            <person name="Rea M.C."/>
            <person name="O'Sullivan O."/>
            <person name="Ritari J."/>
            <person name="Douillard F.P."/>
            <person name="Paul Ross R."/>
            <person name="Yang R."/>
            <person name="Briner A.E."/>
            <person name="Felis G.E."/>
            <person name="de Vos W.M."/>
            <person name="Barrangou R."/>
            <person name="Klaenhammer T.R."/>
            <person name="Caufield P.W."/>
            <person name="Cui Y."/>
            <person name="Zhang H."/>
            <person name="O'Toole P.W."/>
        </authorList>
    </citation>
    <scope>NUCLEOTIDE SEQUENCE [LARGE SCALE GENOMIC DNA]</scope>
    <source>
        <strain evidence="2 3">DSM 16982</strain>
    </source>
</reference>
<organism evidence="2 3">
    <name type="scientific">Companilactobacillus nantensis DSM 16982</name>
    <dbReference type="NCBI Taxonomy" id="1423774"/>
    <lineage>
        <taxon>Bacteria</taxon>
        <taxon>Bacillati</taxon>
        <taxon>Bacillota</taxon>
        <taxon>Bacilli</taxon>
        <taxon>Lactobacillales</taxon>
        <taxon>Lactobacillaceae</taxon>
        <taxon>Companilactobacillus</taxon>
    </lineage>
</organism>
<dbReference type="InterPro" id="IPR001387">
    <property type="entry name" value="Cro/C1-type_HTH"/>
</dbReference>
<dbReference type="RefSeq" id="WP_057891951.1">
    <property type="nucleotide sequence ID" value="NZ_AZFV01000011.1"/>
</dbReference>
<dbReference type="EMBL" id="AZFV01000011">
    <property type="protein sequence ID" value="KRM17294.1"/>
    <property type="molecule type" value="Genomic_DNA"/>
</dbReference>
<dbReference type="AlphaFoldDB" id="A0A0R1WHA5"/>
<keyword evidence="3" id="KW-1185">Reference proteome</keyword>
<feature type="domain" description="HTH cro/C1-type" evidence="1">
    <location>
        <begin position="4"/>
        <end position="58"/>
    </location>
</feature>
<evidence type="ECO:0000313" key="2">
    <source>
        <dbReference type="EMBL" id="KRM17294.1"/>
    </source>
</evidence>
<dbReference type="STRING" id="1423774.FD31_GL000373"/>